<organism evidence="9 10">
    <name type="scientific">Glossina austeni</name>
    <name type="common">Savannah tsetse fly</name>
    <dbReference type="NCBI Taxonomy" id="7395"/>
    <lineage>
        <taxon>Eukaryota</taxon>
        <taxon>Metazoa</taxon>
        <taxon>Ecdysozoa</taxon>
        <taxon>Arthropoda</taxon>
        <taxon>Hexapoda</taxon>
        <taxon>Insecta</taxon>
        <taxon>Pterygota</taxon>
        <taxon>Neoptera</taxon>
        <taxon>Endopterygota</taxon>
        <taxon>Diptera</taxon>
        <taxon>Brachycera</taxon>
        <taxon>Muscomorpha</taxon>
        <taxon>Hippoboscoidea</taxon>
        <taxon>Glossinidae</taxon>
        <taxon>Glossina</taxon>
    </lineage>
</organism>
<dbReference type="GO" id="GO:0016651">
    <property type="term" value="F:oxidoreductase activity, acting on NAD(P)H"/>
    <property type="evidence" value="ECO:0007669"/>
    <property type="project" value="InterPro"/>
</dbReference>
<evidence type="ECO:0000256" key="2">
    <source>
        <dbReference type="ARBA" id="ARBA00022448"/>
    </source>
</evidence>
<dbReference type="GO" id="GO:0051287">
    <property type="term" value="F:NAD binding"/>
    <property type="evidence" value="ECO:0007669"/>
    <property type="project" value="InterPro"/>
</dbReference>
<dbReference type="GO" id="GO:0006120">
    <property type="term" value="P:mitochondrial electron transport, NADH to ubiquinone"/>
    <property type="evidence" value="ECO:0007669"/>
    <property type="project" value="TreeGrafter"/>
</dbReference>
<keyword evidence="2 7" id="KW-0813">Transport</keyword>
<dbReference type="InterPro" id="IPR001135">
    <property type="entry name" value="NADH_Q_OxRdtase_suD"/>
</dbReference>
<evidence type="ECO:0000256" key="1">
    <source>
        <dbReference type="ARBA" id="ARBA00005769"/>
    </source>
</evidence>
<protein>
    <recommendedName>
        <fullName evidence="5">Complex I-49kD</fullName>
    </recommendedName>
    <alternativeName>
        <fullName evidence="6">NADH-ubiquinone oxidoreductase 49 kDa subunit</fullName>
    </alternativeName>
</protein>
<dbReference type="GO" id="GO:0005739">
    <property type="term" value="C:mitochondrion"/>
    <property type="evidence" value="ECO:0007669"/>
    <property type="project" value="GOC"/>
</dbReference>
<name>A0A1A9VPJ5_GLOAU</name>
<dbReference type="InterPro" id="IPR014029">
    <property type="entry name" value="NADH_UbQ_OxRdtase_49kDa_CS"/>
</dbReference>
<dbReference type="InterPro" id="IPR022885">
    <property type="entry name" value="NDH1_su_D/H"/>
</dbReference>
<feature type="domain" description="NADH-quinone oxidoreductase subunit D" evidence="8">
    <location>
        <begin position="244"/>
        <end position="514"/>
    </location>
</feature>
<evidence type="ECO:0000256" key="5">
    <source>
        <dbReference type="ARBA" id="ARBA00030505"/>
    </source>
</evidence>
<dbReference type="PROSITE" id="PS00535">
    <property type="entry name" value="COMPLEX1_49K"/>
    <property type="match status" value="1"/>
</dbReference>
<accession>A0A1A9VPJ5</accession>
<evidence type="ECO:0000256" key="3">
    <source>
        <dbReference type="ARBA" id="ARBA00022967"/>
    </source>
</evidence>
<dbReference type="PANTHER" id="PTHR11993">
    <property type="entry name" value="NADH-UBIQUINONE OXIDOREDUCTASE 49 KDA SUBUNIT"/>
    <property type="match status" value="1"/>
</dbReference>
<reference evidence="9" key="1">
    <citation type="submission" date="2020-05" db="UniProtKB">
        <authorList>
            <consortium name="EnsemblMetazoa"/>
        </authorList>
    </citation>
    <scope>IDENTIFICATION</scope>
    <source>
        <strain evidence="9">TTRI</strain>
    </source>
</reference>
<dbReference type="InterPro" id="IPR029014">
    <property type="entry name" value="NiFe-Hase_large"/>
</dbReference>
<keyword evidence="3 7" id="KW-1278">Translocase</keyword>
<evidence type="ECO:0000256" key="4">
    <source>
        <dbReference type="ARBA" id="ARBA00023027"/>
    </source>
</evidence>
<dbReference type="GO" id="GO:0048038">
    <property type="term" value="F:quinone binding"/>
    <property type="evidence" value="ECO:0007669"/>
    <property type="project" value="InterPro"/>
</dbReference>
<evidence type="ECO:0000256" key="7">
    <source>
        <dbReference type="RuleBase" id="RU003685"/>
    </source>
</evidence>
<dbReference type="FunFam" id="1.10.645.10:FF:000005">
    <property type="entry name" value="NADH-quinone oxidoreductase subunit D"/>
    <property type="match status" value="1"/>
</dbReference>
<keyword evidence="10" id="KW-1185">Reference proteome</keyword>
<proteinExistence type="inferred from homology"/>
<dbReference type="PANTHER" id="PTHR11993:SF10">
    <property type="entry name" value="NADH DEHYDROGENASE [UBIQUINONE] IRON-SULFUR PROTEIN 2, MITOCHONDRIAL"/>
    <property type="match status" value="1"/>
</dbReference>
<dbReference type="Pfam" id="PF00346">
    <property type="entry name" value="Complex1_49kDa"/>
    <property type="match status" value="1"/>
</dbReference>
<evidence type="ECO:0000313" key="10">
    <source>
        <dbReference type="Proteomes" id="UP000078200"/>
    </source>
</evidence>
<evidence type="ECO:0000259" key="8">
    <source>
        <dbReference type="Pfam" id="PF00346"/>
    </source>
</evidence>
<evidence type="ECO:0000313" key="9">
    <source>
        <dbReference type="EnsemblMetazoa" id="GAUT043507-PA"/>
    </source>
</evidence>
<dbReference type="AlphaFoldDB" id="A0A1A9VPJ5"/>
<dbReference type="HAMAP" id="MF_01358">
    <property type="entry name" value="NDH1_NuoD"/>
    <property type="match status" value="1"/>
</dbReference>
<dbReference type="Proteomes" id="UP000078200">
    <property type="component" value="Unassembled WGS sequence"/>
</dbReference>
<dbReference type="STRING" id="7395.A0A1A9VPJ5"/>
<sequence>MSKIVNKFKNWSRILLSSRGALKIKDWSNLQITKQIRTSQKWGLAAKTKFFKLAMSLLFSKYRRQKSDCAEEKREEFKEDKPAKHVWYPDPEFFKQFSGIVMYPQGDEWNKKPLFKGPATNFEEPRNFCTTFINFGPAHPAAHGVLRMIIELDNETVVSADSHIGLLHRGTEKLIEYKSYLQSLPYFDRLDYVSCMSNELCYAMAIEKLLGIKVPRRAQYIRTMFSEIMRLTNHTVAVATAILDCGGLTPLFWQFEEREKLYEFCERASGARMHTAYIRPGGVAWDIPLGFCDDLNDFCSKFVERIDELEDLITENRIWKMRTVGIGSLSAHDAINYGCSGAVLRATGVKWDLRKTQPYDAYPEIDFDVPIGKNGDCYDRYLVRVQEMREAVRIIQQCLNKMPNGEVKIDDYKITPPKRYEMKRGMEDLIHHFKYFSQGIIVPPGQTYTAVESPKGEFAVYLVSDGTSRPYRCKIRAASYSHLALMDKLAKRHLLADLVAIIGSLDIVFGEIDR</sequence>
<dbReference type="NCBIfam" id="NF004739">
    <property type="entry name" value="PRK06075.1"/>
    <property type="match status" value="1"/>
</dbReference>
<dbReference type="NCBIfam" id="TIGR01962">
    <property type="entry name" value="NuoD"/>
    <property type="match status" value="1"/>
</dbReference>
<dbReference type="SUPFAM" id="SSF56762">
    <property type="entry name" value="HydB/Nqo4-like"/>
    <property type="match status" value="1"/>
</dbReference>
<dbReference type="EnsemblMetazoa" id="GAUT043507-RA">
    <property type="protein sequence ID" value="GAUT043507-PA"/>
    <property type="gene ID" value="GAUT043507"/>
</dbReference>
<evidence type="ECO:0000256" key="6">
    <source>
        <dbReference type="ARBA" id="ARBA00031562"/>
    </source>
</evidence>
<keyword evidence="4 7" id="KW-0520">NAD</keyword>
<dbReference type="Gene3D" id="1.10.645.10">
    <property type="entry name" value="Cytochrome-c3 Hydrogenase, chain B"/>
    <property type="match status" value="1"/>
</dbReference>
<comment type="similarity">
    <text evidence="1 7">Belongs to the complex I 49 kDa subunit family.</text>
</comment>
<dbReference type="VEuPathDB" id="VectorBase:GAUT043507"/>